<evidence type="ECO:0000313" key="1">
    <source>
        <dbReference type="EMBL" id="GFY22758.1"/>
    </source>
</evidence>
<proteinExistence type="predicted"/>
<evidence type="ECO:0000313" key="2">
    <source>
        <dbReference type="Proteomes" id="UP000887159"/>
    </source>
</evidence>
<organism evidence="1 2">
    <name type="scientific">Trichonephila clavipes</name>
    <name type="common">Golden silk orbweaver</name>
    <name type="synonym">Nephila clavipes</name>
    <dbReference type="NCBI Taxonomy" id="2585209"/>
    <lineage>
        <taxon>Eukaryota</taxon>
        <taxon>Metazoa</taxon>
        <taxon>Ecdysozoa</taxon>
        <taxon>Arthropoda</taxon>
        <taxon>Chelicerata</taxon>
        <taxon>Arachnida</taxon>
        <taxon>Araneae</taxon>
        <taxon>Araneomorphae</taxon>
        <taxon>Entelegynae</taxon>
        <taxon>Araneoidea</taxon>
        <taxon>Nephilidae</taxon>
        <taxon>Trichonephila</taxon>
    </lineage>
</organism>
<sequence length="93" mass="10815">MAKGEVTPVVSHSFERYTCDTTIYLGFTPILRENTLEVVSDLPSLCSLPPTLREDLRLDGYLKYPMLRRHKQDCEITEIFVYSNVSYLRQKIV</sequence>
<comment type="caution">
    <text evidence="1">The sequence shown here is derived from an EMBL/GenBank/DDBJ whole genome shotgun (WGS) entry which is preliminary data.</text>
</comment>
<gene>
    <name evidence="1" type="ORF">TNCV_2180191</name>
</gene>
<accession>A0A8X7B857</accession>
<dbReference type="Proteomes" id="UP000887159">
    <property type="component" value="Unassembled WGS sequence"/>
</dbReference>
<name>A0A8X7B857_TRICX</name>
<protein>
    <submittedName>
        <fullName evidence="1">Uncharacterized protein</fullName>
    </submittedName>
</protein>
<reference evidence="1" key="1">
    <citation type="submission" date="2020-08" db="EMBL/GenBank/DDBJ databases">
        <title>Multicomponent nature underlies the extraordinary mechanical properties of spider dragline silk.</title>
        <authorList>
            <person name="Kono N."/>
            <person name="Nakamura H."/>
            <person name="Mori M."/>
            <person name="Yoshida Y."/>
            <person name="Ohtoshi R."/>
            <person name="Malay A.D."/>
            <person name="Moran D.A.P."/>
            <person name="Tomita M."/>
            <person name="Numata K."/>
            <person name="Arakawa K."/>
        </authorList>
    </citation>
    <scope>NUCLEOTIDE SEQUENCE</scope>
</reference>
<dbReference type="EMBL" id="BMAU01021361">
    <property type="protein sequence ID" value="GFY22758.1"/>
    <property type="molecule type" value="Genomic_DNA"/>
</dbReference>
<keyword evidence="2" id="KW-1185">Reference proteome</keyword>
<dbReference type="AlphaFoldDB" id="A0A8X7B857"/>